<dbReference type="Proteomes" id="UP001341840">
    <property type="component" value="Unassembled WGS sequence"/>
</dbReference>
<proteinExistence type="predicted"/>
<organism evidence="1 2">
    <name type="scientific">Stylosanthes scabra</name>
    <dbReference type="NCBI Taxonomy" id="79078"/>
    <lineage>
        <taxon>Eukaryota</taxon>
        <taxon>Viridiplantae</taxon>
        <taxon>Streptophyta</taxon>
        <taxon>Embryophyta</taxon>
        <taxon>Tracheophyta</taxon>
        <taxon>Spermatophyta</taxon>
        <taxon>Magnoliopsida</taxon>
        <taxon>eudicotyledons</taxon>
        <taxon>Gunneridae</taxon>
        <taxon>Pentapetalae</taxon>
        <taxon>rosids</taxon>
        <taxon>fabids</taxon>
        <taxon>Fabales</taxon>
        <taxon>Fabaceae</taxon>
        <taxon>Papilionoideae</taxon>
        <taxon>50 kb inversion clade</taxon>
        <taxon>dalbergioids sensu lato</taxon>
        <taxon>Dalbergieae</taxon>
        <taxon>Pterocarpus clade</taxon>
        <taxon>Stylosanthes</taxon>
    </lineage>
</organism>
<gene>
    <name evidence="1" type="ORF">PIB30_068457</name>
</gene>
<protein>
    <submittedName>
        <fullName evidence="1">Uncharacterized protein</fullName>
    </submittedName>
</protein>
<name>A0ABU6VMQ2_9FABA</name>
<sequence length="90" mass="10224">MALSNGAVAGELNISNPNPDLLDFDSEIERTLKCARQVRRRIEFENSLRSQTENLATEETSVQYSYSDSKSDFEIPFSPITQVPTLWKNI</sequence>
<evidence type="ECO:0000313" key="2">
    <source>
        <dbReference type="Proteomes" id="UP001341840"/>
    </source>
</evidence>
<accession>A0ABU6VMQ2</accession>
<comment type="caution">
    <text evidence="1">The sequence shown here is derived from an EMBL/GenBank/DDBJ whole genome shotgun (WGS) entry which is preliminary data.</text>
</comment>
<keyword evidence="2" id="KW-1185">Reference proteome</keyword>
<dbReference type="EMBL" id="JASCZI010151769">
    <property type="protein sequence ID" value="MED6174374.1"/>
    <property type="molecule type" value="Genomic_DNA"/>
</dbReference>
<reference evidence="1 2" key="1">
    <citation type="journal article" date="2023" name="Plants (Basel)">
        <title>Bridging the Gap: Combining Genomics and Transcriptomics Approaches to Understand Stylosanthes scabra, an Orphan Legume from the Brazilian Caatinga.</title>
        <authorList>
            <person name="Ferreira-Neto J.R.C."/>
            <person name="da Silva M.D."/>
            <person name="Binneck E."/>
            <person name="de Melo N.F."/>
            <person name="da Silva R.H."/>
            <person name="de Melo A.L.T.M."/>
            <person name="Pandolfi V."/>
            <person name="Bustamante F.O."/>
            <person name="Brasileiro-Vidal A.C."/>
            <person name="Benko-Iseppon A.M."/>
        </authorList>
    </citation>
    <scope>NUCLEOTIDE SEQUENCE [LARGE SCALE GENOMIC DNA]</scope>
    <source>
        <tissue evidence="1">Leaves</tissue>
    </source>
</reference>
<evidence type="ECO:0000313" key="1">
    <source>
        <dbReference type="EMBL" id="MED6174374.1"/>
    </source>
</evidence>